<dbReference type="EMBL" id="FMZW01000007">
    <property type="protein sequence ID" value="SDD09176.1"/>
    <property type="molecule type" value="Genomic_DNA"/>
</dbReference>
<proteinExistence type="predicted"/>
<gene>
    <name evidence="1" type="ORF">SAMN05216337_1007162</name>
</gene>
<dbReference type="RefSeq" id="WP_092082070.1">
    <property type="nucleotide sequence ID" value="NZ_FMZW01000007.1"/>
</dbReference>
<protein>
    <submittedName>
        <fullName evidence="1">Uncharacterized protein</fullName>
    </submittedName>
</protein>
<evidence type="ECO:0000313" key="1">
    <source>
        <dbReference type="EMBL" id="SDD09176.1"/>
    </source>
</evidence>
<accession>A0A1G6RYZ2</accession>
<sequence>MDNTEKQVGFAEVKAILDLLVKGREDNLPFVHGDAFGWADKAMLANAVARPFGSDPAFRLIDPSLVGVGRAKETNIYIALTVGIGGFERMPFGGPYATPEQLAVIAEWIDDGMPD</sequence>
<dbReference type="Proteomes" id="UP000199245">
    <property type="component" value="Unassembled WGS sequence"/>
</dbReference>
<reference evidence="1 2" key="1">
    <citation type="submission" date="2016-10" db="EMBL/GenBank/DDBJ databases">
        <authorList>
            <person name="de Groot N.N."/>
        </authorList>
    </citation>
    <scope>NUCLEOTIDE SEQUENCE [LARGE SCALE GENOMIC DNA]</scope>
    <source>
        <strain evidence="1 2">R5</strain>
    </source>
</reference>
<name>A0A1G6RYZ2_9BRAD</name>
<organism evidence="1 2">
    <name type="scientific">Bradyrhizobium brasilense</name>
    <dbReference type="NCBI Taxonomy" id="1419277"/>
    <lineage>
        <taxon>Bacteria</taxon>
        <taxon>Pseudomonadati</taxon>
        <taxon>Pseudomonadota</taxon>
        <taxon>Alphaproteobacteria</taxon>
        <taxon>Hyphomicrobiales</taxon>
        <taxon>Nitrobacteraceae</taxon>
        <taxon>Bradyrhizobium</taxon>
    </lineage>
</organism>
<evidence type="ECO:0000313" key="2">
    <source>
        <dbReference type="Proteomes" id="UP000199245"/>
    </source>
</evidence>
<dbReference type="AlphaFoldDB" id="A0A1G6RYZ2"/>